<dbReference type="GO" id="GO:0071973">
    <property type="term" value="P:bacterial-type flagellum-dependent cell motility"/>
    <property type="evidence" value="ECO:0007669"/>
    <property type="project" value="InterPro"/>
</dbReference>
<dbReference type="PIRSF" id="PIRSF004862">
    <property type="entry name" value="FliF"/>
    <property type="match status" value="1"/>
</dbReference>
<dbReference type="Pfam" id="PF08345">
    <property type="entry name" value="YscJ_FliF_C"/>
    <property type="match status" value="1"/>
</dbReference>
<keyword evidence="5 11" id="KW-0812">Transmembrane</keyword>
<dbReference type="PRINTS" id="PR01009">
    <property type="entry name" value="FLGMRINGFLIF"/>
</dbReference>
<evidence type="ECO:0000256" key="10">
    <source>
        <dbReference type="SAM" id="MobiDB-lite"/>
    </source>
</evidence>
<dbReference type="InterPro" id="IPR006182">
    <property type="entry name" value="FliF_N_dom"/>
</dbReference>
<keyword evidence="6 11" id="KW-1133">Transmembrane helix</keyword>
<evidence type="ECO:0000256" key="2">
    <source>
        <dbReference type="ARBA" id="ARBA00004651"/>
    </source>
</evidence>
<dbReference type="GO" id="GO:0003774">
    <property type="term" value="F:cytoskeletal motor activity"/>
    <property type="evidence" value="ECO:0007669"/>
    <property type="project" value="InterPro"/>
</dbReference>
<evidence type="ECO:0000259" key="12">
    <source>
        <dbReference type="Pfam" id="PF01514"/>
    </source>
</evidence>
<evidence type="ECO:0000256" key="7">
    <source>
        <dbReference type="ARBA" id="ARBA00023136"/>
    </source>
</evidence>
<keyword evidence="4" id="KW-1003">Cell membrane</keyword>
<evidence type="ECO:0000256" key="5">
    <source>
        <dbReference type="ARBA" id="ARBA00022692"/>
    </source>
</evidence>
<proteinExistence type="inferred from homology"/>
<organism evidence="14">
    <name type="scientific">Uncultured Desulfatiglans sp</name>
    <dbReference type="NCBI Taxonomy" id="1748965"/>
    <lineage>
        <taxon>Bacteria</taxon>
        <taxon>Pseudomonadati</taxon>
        <taxon>Thermodesulfobacteriota</taxon>
        <taxon>Desulfobacteria</taxon>
        <taxon>Desulfatiglandales</taxon>
        <taxon>Desulfatiglandaceae</taxon>
        <taxon>Desulfatiglans</taxon>
        <taxon>environmental samples</taxon>
    </lineage>
</organism>
<dbReference type="EMBL" id="UPXX01000013">
    <property type="protein sequence ID" value="VBB42468.1"/>
    <property type="molecule type" value="Genomic_DNA"/>
</dbReference>
<keyword evidence="14" id="KW-0282">Flagellum</keyword>
<comment type="subcellular location">
    <subcellularLocation>
        <location evidence="1 9">Bacterial flagellum basal body</location>
    </subcellularLocation>
    <subcellularLocation>
        <location evidence="2">Cell membrane</location>
        <topology evidence="2">Multi-pass membrane protein</topology>
    </subcellularLocation>
</comment>
<dbReference type="PANTHER" id="PTHR30046">
    <property type="entry name" value="FLAGELLAR M-RING PROTEIN"/>
    <property type="match status" value="1"/>
</dbReference>
<dbReference type="AlphaFoldDB" id="A0A653A3G0"/>
<dbReference type="NCBIfam" id="TIGR00206">
    <property type="entry name" value="fliF"/>
    <property type="match status" value="1"/>
</dbReference>
<evidence type="ECO:0000256" key="9">
    <source>
        <dbReference type="PIRNR" id="PIRNR004862"/>
    </source>
</evidence>
<sequence length="544" mass="60405">MASTLHSKFSSAIASFKSLSHTRRVVLLGLTAAAAMSIIWLMVWVNTPDFQVLYGNLAQEDAAAVVSRLKAQKIPFEIAAQGRTVLVPAERLYELRLDLASQGLPQGSGVGFEIFDNTKLGMTEFVQNVNYQRALQGELARTIAGFSEVESCRVHIVMPSQSLFLDQEESATASIVLKIREGCQLSQNQIQGIIHLVSSSVSRLAPKDVTVVDNFGKILGRDSESSDMRRVSSDQLEYQVRVEKNLENRIKTMLSTVLGPEKAIVRVSCLMDFRHEEKTAEQYQPDAVAVRSEQYHNSGSAGADASVVDVPLGVDSIDQEERKKKSEPTAGAGSERQSRVVNYEVSKVISHVVEPVGRIKRVSVAVVVDGTYRPSKNAPDDAQTEYVPRSQAELERMEALIKRVVNFDADRGDQVEVANMPFEFRGQPETEETSAFSRWVRWLEPLGMYSKYVIAVLILLFAYRLVVRPVIRWLTASYGGEMDLQVLKQLPMTVKELEDGYGRSSTVGSAASNRALEAITRDRDRSLQLMREWLKEGQAGTPNS</sequence>
<reference evidence="14" key="1">
    <citation type="submission" date="2018-07" db="EMBL/GenBank/DDBJ databases">
        <authorList>
            <consortium name="Genoscope - CEA"/>
            <person name="William W."/>
        </authorList>
    </citation>
    <scope>NUCLEOTIDE SEQUENCE</scope>
    <source>
        <strain evidence="14">IK1</strain>
    </source>
</reference>
<dbReference type="InterPro" id="IPR000067">
    <property type="entry name" value="FlgMring_FliF"/>
</dbReference>
<dbReference type="InterPro" id="IPR045851">
    <property type="entry name" value="AMP-bd_C_sf"/>
</dbReference>
<evidence type="ECO:0000256" key="11">
    <source>
        <dbReference type="SAM" id="Phobius"/>
    </source>
</evidence>
<dbReference type="InterPro" id="IPR013556">
    <property type="entry name" value="Flag_M-ring_C"/>
</dbReference>
<dbReference type="Gene3D" id="3.30.300.30">
    <property type="match status" value="1"/>
</dbReference>
<evidence type="ECO:0000256" key="3">
    <source>
        <dbReference type="ARBA" id="ARBA00007971"/>
    </source>
</evidence>
<comment type="function">
    <text evidence="9">The M ring may be actively involved in energy transduction.</text>
</comment>
<dbReference type="PANTHER" id="PTHR30046:SF0">
    <property type="entry name" value="FLAGELLAR M-RING PROTEIN"/>
    <property type="match status" value="1"/>
</dbReference>
<gene>
    <name evidence="14" type="ORF">TRIP_B200608</name>
</gene>
<comment type="similarity">
    <text evidence="3 9">Belongs to the FliF family.</text>
</comment>
<feature type="domain" description="Flagellar M-ring C-terminal" evidence="13">
    <location>
        <begin position="254"/>
        <end position="422"/>
    </location>
</feature>
<evidence type="ECO:0000313" key="14">
    <source>
        <dbReference type="EMBL" id="VBB42468.1"/>
    </source>
</evidence>
<keyword evidence="8 9" id="KW-0975">Bacterial flagellum</keyword>
<accession>A0A653A3G0</accession>
<dbReference type="GO" id="GO:0005886">
    <property type="term" value="C:plasma membrane"/>
    <property type="evidence" value="ECO:0007669"/>
    <property type="project" value="UniProtKB-SubCell"/>
</dbReference>
<evidence type="ECO:0000256" key="6">
    <source>
        <dbReference type="ARBA" id="ARBA00022989"/>
    </source>
</evidence>
<feature type="transmembrane region" description="Helical" evidence="11">
    <location>
        <begin position="25"/>
        <end position="45"/>
    </location>
</feature>
<feature type="domain" description="Flagellar M-ring N-terminal" evidence="12">
    <location>
        <begin position="46"/>
        <end position="219"/>
    </location>
</feature>
<protein>
    <recommendedName>
        <fullName evidence="9">Flagellar M-ring protein</fullName>
    </recommendedName>
</protein>
<keyword evidence="7 11" id="KW-0472">Membrane</keyword>
<keyword evidence="14" id="KW-0969">Cilium</keyword>
<feature type="region of interest" description="Disordered" evidence="10">
    <location>
        <begin position="315"/>
        <end position="337"/>
    </location>
</feature>
<dbReference type="Pfam" id="PF01514">
    <property type="entry name" value="YscJ_FliF"/>
    <property type="match status" value="1"/>
</dbReference>
<evidence type="ECO:0000256" key="1">
    <source>
        <dbReference type="ARBA" id="ARBA00004117"/>
    </source>
</evidence>
<evidence type="ECO:0000256" key="8">
    <source>
        <dbReference type="ARBA" id="ARBA00023143"/>
    </source>
</evidence>
<evidence type="ECO:0000259" key="13">
    <source>
        <dbReference type="Pfam" id="PF08345"/>
    </source>
</evidence>
<feature type="transmembrane region" description="Helical" evidence="11">
    <location>
        <begin position="449"/>
        <end position="467"/>
    </location>
</feature>
<keyword evidence="14" id="KW-0966">Cell projection</keyword>
<dbReference type="GO" id="GO:0009431">
    <property type="term" value="C:bacterial-type flagellum basal body, MS ring"/>
    <property type="evidence" value="ECO:0007669"/>
    <property type="project" value="InterPro"/>
</dbReference>
<evidence type="ECO:0000256" key="4">
    <source>
        <dbReference type="ARBA" id="ARBA00022475"/>
    </source>
</evidence>
<name>A0A653A3G0_UNCDX</name>
<dbReference type="InterPro" id="IPR043427">
    <property type="entry name" value="YscJ/FliF"/>
</dbReference>